<dbReference type="Pfam" id="PF00498">
    <property type="entry name" value="FHA"/>
    <property type="match status" value="1"/>
</dbReference>
<proteinExistence type="predicted"/>
<dbReference type="SUPFAM" id="SSF49879">
    <property type="entry name" value="SMAD/FHA domain"/>
    <property type="match status" value="1"/>
</dbReference>
<gene>
    <name evidence="4" type="primary">LOC101493113</name>
</gene>
<sequence length="429" mass="48301">MVEQQQHPPTLKLLFLKGPLKDETLQFPPGSTIKIGRVIRGNTLPIKDPGISTKHLSISIESNQWTLRDLHSSNGTVLDDTTIPPNTPFHLSDGATIKIGETTSFLVNFLHPQNNSTSAVFEDKPVRGRRPIINTKAFKARVPVHSIDENSTFNAGDESSYVVRPESVRVTRNSRNARSGVKVSDSVVGNLNVLEEKVEEPKNTRAKRNLKNKQKVVEVSESSIGDLDYLKENVEESKNKNNVVHISESSYGDLDGLKEKVEEQKNVVEISELSIRDLDGLKEKVEQPVNTRVTRNARKKGKVIIGENSVLVDEVQNLEKKKTRGGAKGRKKVQEECVGDGDAGDKESCDDGKEKENLNLNVDRNENENWPDLEKMTLAEWFDFLEVYLPKQIIDETEEMFASMRQKAERLREYVTMHQNQKLEAEAPV</sequence>
<accession>A0A1S2YI05</accession>
<dbReference type="Proteomes" id="UP000087171">
    <property type="component" value="Chromosome Ca6"/>
</dbReference>
<evidence type="ECO:0000313" key="4">
    <source>
        <dbReference type="RefSeq" id="XP_004505100.1"/>
    </source>
</evidence>
<feature type="compositionally biased region" description="Basic and acidic residues" evidence="1">
    <location>
        <begin position="343"/>
        <end position="354"/>
    </location>
</feature>
<dbReference type="AlphaFoldDB" id="A0A1S2YI05"/>
<dbReference type="RefSeq" id="XP_004505100.1">
    <property type="nucleotide sequence ID" value="XM_004505043.3"/>
</dbReference>
<organism evidence="3 4">
    <name type="scientific">Cicer arietinum</name>
    <name type="common">Chickpea</name>
    <name type="synonym">Garbanzo</name>
    <dbReference type="NCBI Taxonomy" id="3827"/>
    <lineage>
        <taxon>Eukaryota</taxon>
        <taxon>Viridiplantae</taxon>
        <taxon>Streptophyta</taxon>
        <taxon>Embryophyta</taxon>
        <taxon>Tracheophyta</taxon>
        <taxon>Spermatophyta</taxon>
        <taxon>Magnoliopsida</taxon>
        <taxon>eudicotyledons</taxon>
        <taxon>Gunneridae</taxon>
        <taxon>Pentapetalae</taxon>
        <taxon>rosids</taxon>
        <taxon>fabids</taxon>
        <taxon>Fabales</taxon>
        <taxon>Fabaceae</taxon>
        <taxon>Papilionoideae</taxon>
        <taxon>50 kb inversion clade</taxon>
        <taxon>NPAAA clade</taxon>
        <taxon>Hologalegina</taxon>
        <taxon>IRL clade</taxon>
        <taxon>Cicereae</taxon>
        <taxon>Cicer</taxon>
    </lineage>
</organism>
<dbReference type="eggNOG" id="ENOG502S16E">
    <property type="taxonomic scope" value="Eukaryota"/>
</dbReference>
<dbReference type="InterPro" id="IPR050923">
    <property type="entry name" value="Cell_Proc_Reg/RNA_Proc"/>
</dbReference>
<protein>
    <submittedName>
        <fullName evidence="4">FHA domain-containing protein At4g14490-like</fullName>
    </submittedName>
</protein>
<dbReference type="OrthoDB" id="687730at2759"/>
<dbReference type="KEGG" id="cam:101493113"/>
<dbReference type="Gene3D" id="2.60.200.20">
    <property type="match status" value="1"/>
</dbReference>
<dbReference type="InterPro" id="IPR008984">
    <property type="entry name" value="SMAD_FHA_dom_sf"/>
</dbReference>
<dbReference type="PROSITE" id="PS50006">
    <property type="entry name" value="FHA_DOMAIN"/>
    <property type="match status" value="1"/>
</dbReference>
<evidence type="ECO:0000256" key="1">
    <source>
        <dbReference type="SAM" id="MobiDB-lite"/>
    </source>
</evidence>
<dbReference type="InterPro" id="IPR000253">
    <property type="entry name" value="FHA_dom"/>
</dbReference>
<evidence type="ECO:0000259" key="2">
    <source>
        <dbReference type="PROSITE" id="PS50006"/>
    </source>
</evidence>
<dbReference type="GeneID" id="101493113"/>
<dbReference type="STRING" id="3827.A0A1S2YI05"/>
<evidence type="ECO:0000313" key="3">
    <source>
        <dbReference type="Proteomes" id="UP000087171"/>
    </source>
</evidence>
<reference evidence="4" key="2">
    <citation type="submission" date="2025-08" db="UniProtKB">
        <authorList>
            <consortium name="RefSeq"/>
        </authorList>
    </citation>
    <scope>IDENTIFICATION</scope>
    <source>
        <tissue evidence="4">Etiolated seedlings</tissue>
    </source>
</reference>
<name>A0A1S2YI05_CICAR</name>
<reference evidence="3" key="1">
    <citation type="journal article" date="2013" name="Nat. Biotechnol.">
        <title>Draft genome sequence of chickpea (Cicer arietinum) provides a resource for trait improvement.</title>
        <authorList>
            <person name="Varshney R.K."/>
            <person name="Song C."/>
            <person name="Saxena R.K."/>
            <person name="Azam S."/>
            <person name="Yu S."/>
            <person name="Sharpe A.G."/>
            <person name="Cannon S."/>
            <person name="Baek J."/>
            <person name="Rosen B.D."/>
            <person name="Tar'an B."/>
            <person name="Millan T."/>
            <person name="Zhang X."/>
            <person name="Ramsay L.D."/>
            <person name="Iwata A."/>
            <person name="Wang Y."/>
            <person name="Nelson W."/>
            <person name="Farmer A.D."/>
            <person name="Gaur P.M."/>
            <person name="Soderlund C."/>
            <person name="Penmetsa R.V."/>
            <person name="Xu C."/>
            <person name="Bharti A.K."/>
            <person name="He W."/>
            <person name="Winter P."/>
            <person name="Zhao S."/>
            <person name="Hane J.K."/>
            <person name="Carrasquilla-Garcia N."/>
            <person name="Condie J.A."/>
            <person name="Upadhyaya H.D."/>
            <person name="Luo M.C."/>
            <person name="Thudi M."/>
            <person name="Gowda C.L."/>
            <person name="Singh N.P."/>
            <person name="Lichtenzveig J."/>
            <person name="Gali K.K."/>
            <person name="Rubio J."/>
            <person name="Nadarajan N."/>
            <person name="Dolezel J."/>
            <person name="Bansal K.C."/>
            <person name="Xu X."/>
            <person name="Edwards D."/>
            <person name="Zhang G."/>
            <person name="Kahl G."/>
            <person name="Gil J."/>
            <person name="Singh K.B."/>
            <person name="Datta S.K."/>
            <person name="Jackson S.A."/>
            <person name="Wang J."/>
            <person name="Cook D.R."/>
        </authorList>
    </citation>
    <scope>NUCLEOTIDE SEQUENCE [LARGE SCALE GENOMIC DNA]</scope>
    <source>
        <strain evidence="3">cv. CDC Frontier</strain>
    </source>
</reference>
<keyword evidence="3" id="KW-1185">Reference proteome</keyword>
<dbReference type="PANTHER" id="PTHR23308">
    <property type="entry name" value="NUCLEAR INHIBITOR OF PROTEIN PHOSPHATASE-1"/>
    <property type="match status" value="1"/>
</dbReference>
<dbReference type="PaxDb" id="3827-XP_004505100.1"/>
<dbReference type="SMART" id="SM00240">
    <property type="entry name" value="FHA"/>
    <property type="match status" value="1"/>
</dbReference>
<feature type="domain" description="FHA" evidence="2">
    <location>
        <begin position="33"/>
        <end position="83"/>
    </location>
</feature>
<feature type="region of interest" description="Disordered" evidence="1">
    <location>
        <begin position="324"/>
        <end position="354"/>
    </location>
</feature>